<feature type="region of interest" description="Disordered" evidence="1">
    <location>
        <begin position="413"/>
        <end position="442"/>
    </location>
</feature>
<sequence>MGVRKLSASPWSARTSLSLVFLVLLFNSKSSLAKDFYYHPDSMHDESNTMEFVSTSTSTSTRSNEVPIVSTSSSISTPASVVTKDTTVATTLSSTSSALPSSSRPNEIDTEQKQQKAQPPFFTRVACNENEMVVDVLSSSSHLITEAYLQGLKNYPDPSCSPTSMGQSKGQDHHHHMQFKLSLSDLTFYRCGTNLIINKITGTRTYYNRLNVVVLEKDEDETNINKKNTSSSSDVIAPLVTDDENYVYNTQTVLIKCQFANLTAFNHNNRIRRDVLPAGFQEAEVLKLDGVFEGAAPDPMLTMRVKQDGRVIGHELLVQPGTPLTMEVAIDDQASREIYGILMSQMDVTDNAAQDEIIMLNGCSVDPYLFENFRTTDSDQLTAQFKAFKFPDSNYVLFRGTVNVCLESCEPTDCSNGQKGYGRRRRRDLSSSSPSSSEEKSRLYEVQMTTLIRMAKSASDDEDEMNPYILKPHPSQSNNNAMFSLLRKAREPGADQVGYVAANRALSSSQTSPSYAILLFLSFIATSSIVATTLALRS</sequence>
<gene>
    <name evidence="5" type="ORF">ODALV1_LOCUS28055</name>
</gene>
<keyword evidence="2" id="KW-1133">Transmembrane helix</keyword>
<evidence type="ECO:0000313" key="5">
    <source>
        <dbReference type="EMBL" id="CAL8139916.1"/>
    </source>
</evidence>
<dbReference type="Gene3D" id="2.60.40.4100">
    <property type="entry name" value="Zona pellucida, ZP-C domain"/>
    <property type="match status" value="1"/>
</dbReference>
<protein>
    <recommendedName>
        <fullName evidence="4">ZP domain-containing protein</fullName>
    </recommendedName>
</protein>
<proteinExistence type="predicted"/>
<accession>A0ABP1RZL5</accession>
<feature type="chain" id="PRO_5046610292" description="ZP domain-containing protein" evidence="3">
    <location>
        <begin position="34"/>
        <end position="538"/>
    </location>
</feature>
<keyword evidence="2" id="KW-0812">Transmembrane</keyword>
<keyword evidence="6" id="KW-1185">Reference proteome</keyword>
<name>A0ABP1RZL5_9HEXA</name>
<dbReference type="SMART" id="SM00241">
    <property type="entry name" value="ZP"/>
    <property type="match status" value="1"/>
</dbReference>
<feature type="compositionally biased region" description="Low complexity" evidence="1">
    <location>
        <begin position="92"/>
        <end position="103"/>
    </location>
</feature>
<feature type="transmembrane region" description="Helical" evidence="2">
    <location>
        <begin position="515"/>
        <end position="536"/>
    </location>
</feature>
<dbReference type="Proteomes" id="UP001642540">
    <property type="component" value="Unassembled WGS sequence"/>
</dbReference>
<reference evidence="5 6" key="1">
    <citation type="submission" date="2024-08" db="EMBL/GenBank/DDBJ databases">
        <authorList>
            <person name="Cucini C."/>
            <person name="Frati F."/>
        </authorList>
    </citation>
    <scope>NUCLEOTIDE SEQUENCE [LARGE SCALE GENOMIC DNA]</scope>
</reference>
<evidence type="ECO:0000256" key="1">
    <source>
        <dbReference type="SAM" id="MobiDB-lite"/>
    </source>
</evidence>
<dbReference type="InterPro" id="IPR042235">
    <property type="entry name" value="ZP-C_dom"/>
</dbReference>
<dbReference type="PANTHER" id="PTHR47327:SF7">
    <property type="entry name" value="GH08941P"/>
    <property type="match status" value="1"/>
</dbReference>
<dbReference type="InterPro" id="IPR001507">
    <property type="entry name" value="ZP_dom"/>
</dbReference>
<feature type="region of interest" description="Disordered" evidence="1">
    <location>
        <begin position="92"/>
        <end position="117"/>
    </location>
</feature>
<comment type="caution">
    <text evidence="5">The sequence shown here is derived from an EMBL/GenBank/DDBJ whole genome shotgun (WGS) entry which is preliminary data.</text>
</comment>
<evidence type="ECO:0000256" key="2">
    <source>
        <dbReference type="SAM" id="Phobius"/>
    </source>
</evidence>
<organism evidence="5 6">
    <name type="scientific">Orchesella dallaii</name>
    <dbReference type="NCBI Taxonomy" id="48710"/>
    <lineage>
        <taxon>Eukaryota</taxon>
        <taxon>Metazoa</taxon>
        <taxon>Ecdysozoa</taxon>
        <taxon>Arthropoda</taxon>
        <taxon>Hexapoda</taxon>
        <taxon>Collembola</taxon>
        <taxon>Entomobryomorpha</taxon>
        <taxon>Entomobryoidea</taxon>
        <taxon>Orchesellidae</taxon>
        <taxon>Orchesellinae</taxon>
        <taxon>Orchesella</taxon>
    </lineage>
</organism>
<dbReference type="EMBL" id="CAXLJM020000131">
    <property type="protein sequence ID" value="CAL8139916.1"/>
    <property type="molecule type" value="Genomic_DNA"/>
</dbReference>
<dbReference type="PROSITE" id="PS51034">
    <property type="entry name" value="ZP_2"/>
    <property type="match status" value="1"/>
</dbReference>
<evidence type="ECO:0000259" key="4">
    <source>
        <dbReference type="PROSITE" id="PS51034"/>
    </source>
</evidence>
<keyword evidence="2" id="KW-0472">Membrane</keyword>
<keyword evidence="3" id="KW-0732">Signal</keyword>
<evidence type="ECO:0000313" key="6">
    <source>
        <dbReference type="Proteomes" id="UP001642540"/>
    </source>
</evidence>
<feature type="domain" description="ZP" evidence="4">
    <location>
        <begin position="126"/>
        <end position="421"/>
    </location>
</feature>
<dbReference type="PANTHER" id="PTHR47327">
    <property type="entry name" value="FI18240P1-RELATED"/>
    <property type="match status" value="1"/>
</dbReference>
<feature type="signal peptide" evidence="3">
    <location>
        <begin position="1"/>
        <end position="33"/>
    </location>
</feature>
<dbReference type="InterPro" id="IPR052774">
    <property type="entry name" value="Celegans_DevNeuronal_Protein"/>
</dbReference>
<evidence type="ECO:0000256" key="3">
    <source>
        <dbReference type="SAM" id="SignalP"/>
    </source>
</evidence>